<feature type="compositionally biased region" description="Basic residues" evidence="1">
    <location>
        <begin position="1"/>
        <end position="24"/>
    </location>
</feature>
<feature type="compositionally biased region" description="Basic and acidic residues" evidence="1">
    <location>
        <begin position="120"/>
        <end position="131"/>
    </location>
</feature>
<evidence type="ECO:0000313" key="2">
    <source>
        <dbReference type="EMBL" id="CEK74291.1"/>
    </source>
</evidence>
<accession>A0A0B7A2G0</accession>
<feature type="compositionally biased region" description="Polar residues" evidence="1">
    <location>
        <begin position="81"/>
        <end position="93"/>
    </location>
</feature>
<protein>
    <submittedName>
        <fullName evidence="2">Uncharacterized protein</fullName>
    </submittedName>
</protein>
<feature type="compositionally biased region" description="Low complexity" evidence="1">
    <location>
        <begin position="252"/>
        <end position="264"/>
    </location>
</feature>
<feature type="compositionally biased region" description="Polar residues" evidence="1">
    <location>
        <begin position="265"/>
        <end position="279"/>
    </location>
</feature>
<name>A0A0B7A2G0_9EUPU</name>
<dbReference type="AlphaFoldDB" id="A0A0B7A2G0"/>
<gene>
    <name evidence="2" type="primary">ORF90472</name>
</gene>
<feature type="compositionally biased region" description="Basic and acidic residues" evidence="1">
    <location>
        <begin position="288"/>
        <end position="298"/>
    </location>
</feature>
<feature type="compositionally biased region" description="Basic and acidic residues" evidence="1">
    <location>
        <begin position="54"/>
        <end position="69"/>
    </location>
</feature>
<feature type="non-terminal residue" evidence="2">
    <location>
        <position position="1"/>
    </location>
</feature>
<reference evidence="2" key="1">
    <citation type="submission" date="2014-12" db="EMBL/GenBank/DDBJ databases">
        <title>Insight into the proteome of Arion vulgaris.</title>
        <authorList>
            <person name="Aradska J."/>
            <person name="Bulat T."/>
            <person name="Smidak R."/>
            <person name="Sarate P."/>
            <person name="Gangsoo J."/>
            <person name="Sialana F."/>
            <person name="Bilban M."/>
            <person name="Lubec G."/>
        </authorList>
    </citation>
    <scope>NUCLEOTIDE SEQUENCE</scope>
    <source>
        <tissue evidence="2">Skin</tissue>
    </source>
</reference>
<feature type="non-terminal residue" evidence="2">
    <location>
        <position position="613"/>
    </location>
</feature>
<organism evidence="2">
    <name type="scientific">Arion vulgaris</name>
    <dbReference type="NCBI Taxonomy" id="1028688"/>
    <lineage>
        <taxon>Eukaryota</taxon>
        <taxon>Metazoa</taxon>
        <taxon>Spiralia</taxon>
        <taxon>Lophotrochozoa</taxon>
        <taxon>Mollusca</taxon>
        <taxon>Gastropoda</taxon>
        <taxon>Heterobranchia</taxon>
        <taxon>Euthyneura</taxon>
        <taxon>Panpulmonata</taxon>
        <taxon>Eupulmonata</taxon>
        <taxon>Stylommatophora</taxon>
        <taxon>Helicina</taxon>
        <taxon>Arionoidea</taxon>
        <taxon>Arionidae</taxon>
        <taxon>Arion</taxon>
    </lineage>
</organism>
<feature type="region of interest" description="Disordered" evidence="1">
    <location>
        <begin position="206"/>
        <end position="309"/>
    </location>
</feature>
<evidence type="ECO:0000256" key="1">
    <source>
        <dbReference type="SAM" id="MobiDB-lite"/>
    </source>
</evidence>
<proteinExistence type="predicted"/>
<dbReference type="EMBL" id="HACG01027426">
    <property type="protein sequence ID" value="CEK74291.1"/>
    <property type="molecule type" value="Transcribed_RNA"/>
</dbReference>
<feature type="compositionally biased region" description="Polar residues" evidence="1">
    <location>
        <begin position="492"/>
        <end position="509"/>
    </location>
</feature>
<feature type="compositionally biased region" description="Polar residues" evidence="1">
    <location>
        <begin position="228"/>
        <end position="245"/>
    </location>
</feature>
<feature type="compositionally biased region" description="Basic residues" evidence="1">
    <location>
        <begin position="37"/>
        <end position="53"/>
    </location>
</feature>
<feature type="region of interest" description="Disordered" evidence="1">
    <location>
        <begin position="488"/>
        <end position="527"/>
    </location>
</feature>
<feature type="region of interest" description="Disordered" evidence="1">
    <location>
        <begin position="1"/>
        <end position="138"/>
    </location>
</feature>
<feature type="compositionally biased region" description="Basic and acidic residues" evidence="1">
    <location>
        <begin position="510"/>
        <end position="519"/>
    </location>
</feature>
<sequence>QGKRHIIKQMKRVLKKRVRPKLKTCKSSSTDDAINVKNKKKLKPRSLNLRKKQQKTEQPEPKQAQEHQNQEPQADTELVMSEQTELTSLQKNIKFNKPFDPPTKAGSSSHNEPVVNPHASETRQPAKEGHTKAGAFTKLSKKTATVSFSNCVHGEPSEGSRELCESSEHDLERTTVQRLMTTVVITTEVTKTEIYDSKGKMIHQKENSVELERTTLGPKMTSEKITECSITPQLSPSRSTSTMTTGDLADVSSSSLSRTGSSGSKTNNPSIDYANSSEDLPTPAQRQHPLEEQDKERPQQVGERQQYSDMPYVRDVSIILSRVDQKRFSAGSSTGQDLFGTPNQSIIDRADSQLGKVISSSSNTPNSHYLISPNVVINEPEHDGQTKTTLKNSVSAGISTCSEAASSELPAETVSKTAVITTTEQPKHTDDNRLDTEAIHGYKQLEIPQKQEFGQSIRDKRLMKSDNNNDDDCNVEIGGAKICRKKRKILGQDTSPLKRSKQVKSTTGKTRTEKPKEDVGESADIQSTGFSVDAVPHSGDSSKEPVATVSSKSSTCFSPVISLQGGTLSAHAQMMVLKDYKSHAVTGAKVMGKWKDGYYYPGVLTKVDQGNKK</sequence>